<dbReference type="Proteomes" id="UP001156601">
    <property type="component" value="Unassembled WGS sequence"/>
</dbReference>
<dbReference type="PROSITE" id="PS50110">
    <property type="entry name" value="RESPONSE_REGULATORY"/>
    <property type="match status" value="1"/>
</dbReference>
<name>A0AA37WJL9_9ALTE</name>
<dbReference type="GO" id="GO:0000160">
    <property type="term" value="P:phosphorelay signal transduction system"/>
    <property type="evidence" value="ECO:0007669"/>
    <property type="project" value="InterPro"/>
</dbReference>
<keyword evidence="2 3" id="KW-0597">Phosphoprotein</keyword>
<dbReference type="InterPro" id="IPR011006">
    <property type="entry name" value="CheY-like_superfamily"/>
</dbReference>
<keyword evidence="6" id="KW-1185">Reference proteome</keyword>
<protein>
    <submittedName>
        <fullName evidence="5">Response regulator</fullName>
    </submittedName>
</protein>
<sequence length="345" mass="38027">MEETQLMSLPVLICDDSAFARKAMARSLPDGWDIDISFAAHGQEAIDAIKQGKGDILFLDLNMPVMDGYETMQAIREQDLPTMVIVVSGDVQEEAHKRMKAMGAIDFIRKPIDNAKLTDILSKYGIYNGETSAANRAKQKDVKVGSSQEEKIDAFREISNVAMGQAGESLAQVFKQFVNLPIPNVSMVHTNELAMTLASIDSEQQVSAVSKGFVSKHIKGEAIIIFNDANIKSVRNLLGRQRHSTLPSDIEVLMDVSNIIIGACINGLSEQLEVRFTHNSPIILGIHCDLNEMVTNNISRWEQVLVIEIAYAISKENINFELLLVIPGTEIDATFKQLLDIRGAA</sequence>
<dbReference type="SMART" id="SM00448">
    <property type="entry name" value="REC"/>
    <property type="match status" value="1"/>
</dbReference>
<gene>
    <name evidence="5" type="primary">cheC</name>
    <name evidence="5" type="ORF">GCM10007852_33010</name>
</gene>
<comment type="caution">
    <text evidence="5">The sequence shown here is derived from an EMBL/GenBank/DDBJ whole genome shotgun (WGS) entry which is preliminary data.</text>
</comment>
<dbReference type="SUPFAM" id="SSF52172">
    <property type="entry name" value="CheY-like"/>
    <property type="match status" value="1"/>
</dbReference>
<proteinExistence type="predicted"/>
<dbReference type="PANTHER" id="PTHR44591:SF24">
    <property type="entry name" value="PROTEIN-GLUTAMATE METHYLESTERASE_PROTEIN-GLUTAMINE GLUTAMINASE 1"/>
    <property type="match status" value="1"/>
</dbReference>
<dbReference type="InterPro" id="IPR028976">
    <property type="entry name" value="CheC-like_sf"/>
</dbReference>
<evidence type="ECO:0000256" key="3">
    <source>
        <dbReference type="PROSITE-ProRule" id="PRU00169"/>
    </source>
</evidence>
<dbReference type="AlphaFoldDB" id="A0AA37WJL9"/>
<reference evidence="5" key="1">
    <citation type="journal article" date="2014" name="Int. J. Syst. Evol. Microbiol.">
        <title>Complete genome sequence of Corynebacterium casei LMG S-19264T (=DSM 44701T), isolated from a smear-ripened cheese.</title>
        <authorList>
            <consortium name="US DOE Joint Genome Institute (JGI-PGF)"/>
            <person name="Walter F."/>
            <person name="Albersmeier A."/>
            <person name="Kalinowski J."/>
            <person name="Ruckert C."/>
        </authorList>
    </citation>
    <scope>NUCLEOTIDE SEQUENCE</scope>
    <source>
        <strain evidence="5">NBRC 110023</strain>
    </source>
</reference>
<organism evidence="5 6">
    <name type="scientific">Agaribacter marinus</name>
    <dbReference type="NCBI Taxonomy" id="1431249"/>
    <lineage>
        <taxon>Bacteria</taxon>
        <taxon>Pseudomonadati</taxon>
        <taxon>Pseudomonadota</taxon>
        <taxon>Gammaproteobacteria</taxon>
        <taxon>Alteromonadales</taxon>
        <taxon>Alteromonadaceae</taxon>
        <taxon>Agaribacter</taxon>
    </lineage>
</organism>
<evidence type="ECO:0000313" key="6">
    <source>
        <dbReference type="Proteomes" id="UP001156601"/>
    </source>
</evidence>
<feature type="domain" description="Response regulatory" evidence="4">
    <location>
        <begin position="10"/>
        <end position="125"/>
    </location>
</feature>
<reference evidence="5" key="2">
    <citation type="submission" date="2023-01" db="EMBL/GenBank/DDBJ databases">
        <title>Draft genome sequence of Agaribacter marinus strain NBRC 110023.</title>
        <authorList>
            <person name="Sun Q."/>
            <person name="Mori K."/>
        </authorList>
    </citation>
    <scope>NUCLEOTIDE SEQUENCE</scope>
    <source>
        <strain evidence="5">NBRC 110023</strain>
    </source>
</reference>
<dbReference type="CDD" id="cd17593">
    <property type="entry name" value="REC_CheC-like"/>
    <property type="match status" value="1"/>
</dbReference>
<dbReference type="PANTHER" id="PTHR44591">
    <property type="entry name" value="STRESS RESPONSE REGULATOR PROTEIN 1"/>
    <property type="match status" value="1"/>
</dbReference>
<evidence type="ECO:0000256" key="1">
    <source>
        <dbReference type="ARBA" id="ARBA00022500"/>
    </source>
</evidence>
<evidence type="ECO:0000313" key="5">
    <source>
        <dbReference type="EMBL" id="GLR72393.1"/>
    </source>
</evidence>
<keyword evidence="1" id="KW-0145">Chemotaxis</keyword>
<dbReference type="Pfam" id="PF00072">
    <property type="entry name" value="Response_reg"/>
    <property type="match status" value="1"/>
</dbReference>
<dbReference type="EMBL" id="BSOT01000009">
    <property type="protein sequence ID" value="GLR72393.1"/>
    <property type="molecule type" value="Genomic_DNA"/>
</dbReference>
<dbReference type="InterPro" id="IPR050595">
    <property type="entry name" value="Bact_response_regulator"/>
</dbReference>
<dbReference type="GO" id="GO:0006935">
    <property type="term" value="P:chemotaxis"/>
    <property type="evidence" value="ECO:0007669"/>
    <property type="project" value="UniProtKB-KW"/>
</dbReference>
<dbReference type="InterPro" id="IPR001789">
    <property type="entry name" value="Sig_transdc_resp-reg_receiver"/>
</dbReference>
<feature type="modified residue" description="4-aspartylphosphate" evidence="3">
    <location>
        <position position="60"/>
    </location>
</feature>
<evidence type="ECO:0000256" key="2">
    <source>
        <dbReference type="ARBA" id="ARBA00022553"/>
    </source>
</evidence>
<dbReference type="Gene3D" id="3.40.1550.10">
    <property type="entry name" value="CheC-like"/>
    <property type="match status" value="1"/>
</dbReference>
<dbReference type="CDD" id="cd17910">
    <property type="entry name" value="CheC_ClassII"/>
    <property type="match status" value="1"/>
</dbReference>
<dbReference type="Gene3D" id="3.40.50.2300">
    <property type="match status" value="1"/>
</dbReference>
<dbReference type="SUPFAM" id="SSF103039">
    <property type="entry name" value="CheC-like"/>
    <property type="match status" value="1"/>
</dbReference>
<accession>A0AA37WJL9</accession>
<evidence type="ECO:0000259" key="4">
    <source>
        <dbReference type="PROSITE" id="PS50110"/>
    </source>
</evidence>